<dbReference type="Pfam" id="PF04892">
    <property type="entry name" value="VanZ"/>
    <property type="match status" value="1"/>
</dbReference>
<dbReference type="KEGG" id="aaq:AOC05_02880"/>
<dbReference type="EMBL" id="CP012677">
    <property type="protein sequence ID" value="ALE91532.1"/>
    <property type="molecule type" value="Genomic_DNA"/>
</dbReference>
<proteinExistence type="predicted"/>
<evidence type="ECO:0000259" key="2">
    <source>
        <dbReference type="Pfam" id="PF04892"/>
    </source>
</evidence>
<keyword evidence="1" id="KW-0472">Membrane</keyword>
<protein>
    <recommendedName>
        <fullName evidence="2">VanZ-like domain-containing protein</fullName>
    </recommendedName>
</protein>
<dbReference type="PANTHER" id="PTHR28008">
    <property type="entry name" value="DOMAIN PROTEIN, PUTATIVE (AFU_ORTHOLOGUE AFUA_3G10980)-RELATED"/>
    <property type="match status" value="1"/>
</dbReference>
<dbReference type="Proteomes" id="UP000062833">
    <property type="component" value="Chromosome"/>
</dbReference>
<dbReference type="InterPro" id="IPR006976">
    <property type="entry name" value="VanZ-like"/>
</dbReference>
<evidence type="ECO:0000256" key="1">
    <source>
        <dbReference type="SAM" id="Phobius"/>
    </source>
</evidence>
<dbReference type="RefSeq" id="WP_062005537.1">
    <property type="nucleotide sequence ID" value="NZ_CP012677.1"/>
</dbReference>
<keyword evidence="1" id="KW-1133">Transmembrane helix</keyword>
<accession>A0A0M5LZK4</accession>
<feature type="domain" description="VanZ-like" evidence="2">
    <location>
        <begin position="14"/>
        <end position="133"/>
    </location>
</feature>
<feature type="transmembrane region" description="Helical" evidence="1">
    <location>
        <begin position="117"/>
        <end position="134"/>
    </location>
</feature>
<name>A0A0M5LZK4_9MICC</name>
<keyword evidence="4" id="KW-1185">Reference proteome</keyword>
<dbReference type="PATRIC" id="fig|656366.3.peg.637"/>
<feature type="transmembrane region" description="Helical" evidence="1">
    <location>
        <begin position="7"/>
        <end position="26"/>
    </location>
</feature>
<dbReference type="AlphaFoldDB" id="A0A0M5LZK4"/>
<gene>
    <name evidence="3" type="ORF">AOC05_02880</name>
</gene>
<evidence type="ECO:0000313" key="4">
    <source>
        <dbReference type="Proteomes" id="UP000062833"/>
    </source>
</evidence>
<feature type="transmembrane region" description="Helical" evidence="1">
    <location>
        <begin position="56"/>
        <end position="78"/>
    </location>
</feature>
<evidence type="ECO:0000313" key="3">
    <source>
        <dbReference type="EMBL" id="ALE91532.1"/>
    </source>
</evidence>
<organism evidence="3 4">
    <name type="scientific">Arthrobacter alpinus</name>
    <dbReference type="NCBI Taxonomy" id="656366"/>
    <lineage>
        <taxon>Bacteria</taxon>
        <taxon>Bacillati</taxon>
        <taxon>Actinomycetota</taxon>
        <taxon>Actinomycetes</taxon>
        <taxon>Micrococcales</taxon>
        <taxon>Micrococcaceae</taxon>
        <taxon>Arthrobacter</taxon>
    </lineage>
</organism>
<sequence length="155" mass="17256">MSTSRHRAALILAIVYFAALAAIAFWPSPVDRPIDAMLVDLFKWLHRHGVPRRLPLYRMVEFGSNILLFVPFGVVLALRLALRYWWLAVVMAAATSTAIELTQSSVLPSRVADWHDMVANTSGALLGAVCVLAVRSRLLRRARRKSAHNSVPTVE</sequence>
<dbReference type="PANTHER" id="PTHR28008:SF1">
    <property type="entry name" value="DOMAIN PROTEIN, PUTATIVE (AFU_ORTHOLOGUE AFUA_3G10980)-RELATED"/>
    <property type="match status" value="1"/>
</dbReference>
<keyword evidence="1" id="KW-0812">Transmembrane</keyword>
<feature type="transmembrane region" description="Helical" evidence="1">
    <location>
        <begin position="85"/>
        <end position="105"/>
    </location>
</feature>
<reference evidence="4" key="1">
    <citation type="submission" date="2015-09" db="EMBL/GenBank/DDBJ databases">
        <title>Complete genome of Arthrobacter alpinus strain R3.8.</title>
        <authorList>
            <person name="See-Too W.S."/>
            <person name="Chan K.G."/>
        </authorList>
    </citation>
    <scope>NUCLEOTIDE SEQUENCE [LARGE SCALE GENOMIC DNA]</scope>
    <source>
        <strain evidence="4">R3.8</strain>
    </source>
</reference>